<accession>A0A7G7VIW8</accession>
<dbReference type="NCBIfam" id="TIGR01066">
    <property type="entry name" value="rplM_bact"/>
    <property type="match status" value="1"/>
</dbReference>
<dbReference type="PANTHER" id="PTHR11545">
    <property type="entry name" value="RIBOSOMAL PROTEIN L13"/>
    <property type="match status" value="1"/>
</dbReference>
<comment type="subunit">
    <text evidence="5">Part of the 50S ribosomal subunit.</text>
</comment>
<proteinExistence type="inferred from homology"/>
<dbReference type="GO" id="GO:0006412">
    <property type="term" value="P:translation"/>
    <property type="evidence" value="ECO:0007669"/>
    <property type="project" value="UniProtKB-UniRule"/>
</dbReference>
<dbReference type="Proteomes" id="UP000515480">
    <property type="component" value="Chromosome"/>
</dbReference>
<keyword evidence="9" id="KW-1185">Reference proteome</keyword>
<dbReference type="InterPro" id="IPR005823">
    <property type="entry name" value="Ribosomal_uL13_bac-type"/>
</dbReference>
<keyword evidence="2 5" id="KW-0689">Ribosomal protein</keyword>
<dbReference type="EMBL" id="CP060204">
    <property type="protein sequence ID" value="QNH54061.1"/>
    <property type="molecule type" value="Genomic_DNA"/>
</dbReference>
<evidence type="ECO:0000313" key="8">
    <source>
        <dbReference type="EMBL" id="QNH54061.1"/>
    </source>
</evidence>
<dbReference type="PANTHER" id="PTHR11545:SF2">
    <property type="entry name" value="LARGE RIBOSOMAL SUBUNIT PROTEIN UL13M"/>
    <property type="match status" value="1"/>
</dbReference>
<evidence type="ECO:0000256" key="4">
    <source>
        <dbReference type="ARBA" id="ARBA00035201"/>
    </source>
</evidence>
<dbReference type="GO" id="GO:0003729">
    <property type="term" value="F:mRNA binding"/>
    <property type="evidence" value="ECO:0007669"/>
    <property type="project" value="TreeGrafter"/>
</dbReference>
<comment type="function">
    <text evidence="5 7">This protein is one of the early assembly proteins of the 50S ribosomal subunit, although it is not seen to bind rRNA by itself. It is important during the early stages of 50S assembly.</text>
</comment>
<dbReference type="FunFam" id="3.90.1180.10:FF:000001">
    <property type="entry name" value="50S ribosomal protein L13"/>
    <property type="match status" value="1"/>
</dbReference>
<dbReference type="KEGG" id="stim:H1B31_09395"/>
<organism evidence="8 9">
    <name type="scientific">Selenomonas timonae</name>
    <dbReference type="NCBI Taxonomy" id="2754044"/>
    <lineage>
        <taxon>Bacteria</taxon>
        <taxon>Bacillati</taxon>
        <taxon>Bacillota</taxon>
        <taxon>Negativicutes</taxon>
        <taxon>Selenomonadales</taxon>
        <taxon>Selenomonadaceae</taxon>
        <taxon>Selenomonas</taxon>
    </lineage>
</organism>
<evidence type="ECO:0000256" key="6">
    <source>
        <dbReference type="RuleBase" id="RU003877"/>
    </source>
</evidence>
<dbReference type="PIRSF" id="PIRSF002181">
    <property type="entry name" value="Ribosomal_L13"/>
    <property type="match status" value="1"/>
</dbReference>
<dbReference type="InterPro" id="IPR005822">
    <property type="entry name" value="Ribosomal_uL13"/>
</dbReference>
<dbReference type="GO" id="GO:0022625">
    <property type="term" value="C:cytosolic large ribosomal subunit"/>
    <property type="evidence" value="ECO:0007669"/>
    <property type="project" value="TreeGrafter"/>
</dbReference>
<dbReference type="InterPro" id="IPR023563">
    <property type="entry name" value="Ribosomal_uL13_CS"/>
</dbReference>
<dbReference type="CDD" id="cd00392">
    <property type="entry name" value="Ribosomal_L13"/>
    <property type="match status" value="1"/>
</dbReference>
<dbReference type="GO" id="GO:0017148">
    <property type="term" value="P:negative regulation of translation"/>
    <property type="evidence" value="ECO:0007669"/>
    <property type="project" value="TreeGrafter"/>
</dbReference>
<gene>
    <name evidence="5 7 8" type="primary">rplM</name>
    <name evidence="8" type="ORF">H1B31_09395</name>
</gene>
<dbReference type="GO" id="GO:0003735">
    <property type="term" value="F:structural constituent of ribosome"/>
    <property type="evidence" value="ECO:0007669"/>
    <property type="project" value="InterPro"/>
</dbReference>
<protein>
    <recommendedName>
        <fullName evidence="4 5">Large ribosomal subunit protein uL13</fullName>
    </recommendedName>
</protein>
<evidence type="ECO:0000256" key="2">
    <source>
        <dbReference type="ARBA" id="ARBA00022980"/>
    </source>
</evidence>
<comment type="similarity">
    <text evidence="1 5 6">Belongs to the universal ribosomal protein uL13 family.</text>
</comment>
<evidence type="ECO:0000256" key="5">
    <source>
        <dbReference type="HAMAP-Rule" id="MF_01366"/>
    </source>
</evidence>
<evidence type="ECO:0000256" key="1">
    <source>
        <dbReference type="ARBA" id="ARBA00006227"/>
    </source>
</evidence>
<dbReference type="SUPFAM" id="SSF52161">
    <property type="entry name" value="Ribosomal protein L13"/>
    <property type="match status" value="1"/>
</dbReference>
<name>A0A7G7VIW8_9FIRM</name>
<dbReference type="PROSITE" id="PS00783">
    <property type="entry name" value="RIBOSOMAL_L13"/>
    <property type="match status" value="1"/>
</dbReference>
<reference evidence="8 9" key="1">
    <citation type="submission" date="2020-07" db="EMBL/GenBank/DDBJ databases">
        <title>Complete genome and description of Selenomonas timonensis sp. nov., a new bacterium isolated from a gingivitis subject.</title>
        <authorList>
            <person name="Antezack A."/>
        </authorList>
    </citation>
    <scope>NUCLEOTIDE SEQUENCE [LARGE SCALE GENOMIC DNA]</scope>
    <source>
        <strain evidence="8 9">Marseille-Q3039</strain>
    </source>
</reference>
<dbReference type="HAMAP" id="MF_01366">
    <property type="entry name" value="Ribosomal_uL13"/>
    <property type="match status" value="1"/>
</dbReference>
<dbReference type="InterPro" id="IPR036899">
    <property type="entry name" value="Ribosomal_uL13_sf"/>
</dbReference>
<evidence type="ECO:0000256" key="3">
    <source>
        <dbReference type="ARBA" id="ARBA00023274"/>
    </source>
</evidence>
<dbReference type="AlphaFoldDB" id="A0A7G7VIW8"/>
<evidence type="ECO:0000313" key="9">
    <source>
        <dbReference type="Proteomes" id="UP000515480"/>
    </source>
</evidence>
<keyword evidence="3 5" id="KW-0687">Ribonucleoprotein</keyword>
<evidence type="ECO:0000256" key="7">
    <source>
        <dbReference type="RuleBase" id="RU003878"/>
    </source>
</evidence>
<dbReference type="Gene3D" id="3.90.1180.10">
    <property type="entry name" value="Ribosomal protein L13"/>
    <property type="match status" value="1"/>
</dbReference>
<dbReference type="Pfam" id="PF00572">
    <property type="entry name" value="Ribosomal_L13"/>
    <property type="match status" value="1"/>
</dbReference>
<sequence length="146" mass="16399">MKTTVMAKAADIERKWYVVDAENQTVGRLAAEIAKILRGKNKPIYTPHVDTGDYVIVINAEKVKFTGKKLTDKTYFRHSGYQGGTTFTTAGDMLRRFPTRVIEHAVKGMLPKNSLGAQIFRKLNVYVGPEHPHAAQKPEPLAFDIR</sequence>